<keyword evidence="3" id="KW-1185">Reference proteome</keyword>
<dbReference type="eggNOG" id="ENOG502ZZV8">
    <property type="taxonomic scope" value="Bacteria"/>
</dbReference>
<keyword evidence="1" id="KW-0732">Signal</keyword>
<dbReference type="EMBL" id="CP001801">
    <property type="protein sequence ID" value="ACX96900.1"/>
    <property type="molecule type" value="Genomic_DNA"/>
</dbReference>
<evidence type="ECO:0000313" key="3">
    <source>
        <dbReference type="Proteomes" id="UP000009102"/>
    </source>
</evidence>
<evidence type="ECO:0008006" key="4">
    <source>
        <dbReference type="Google" id="ProtNLM"/>
    </source>
</evidence>
<protein>
    <recommendedName>
        <fullName evidence="4">Proline rich signal peptide protein</fullName>
    </recommendedName>
</protein>
<dbReference type="Pfam" id="PF14334">
    <property type="entry name" value="DUF4390"/>
    <property type="match status" value="1"/>
</dbReference>
<evidence type="ECO:0000313" key="2">
    <source>
        <dbReference type="EMBL" id="ACX96900.1"/>
    </source>
</evidence>
<dbReference type="HOGENOM" id="CLU_070058_2_0_6"/>
<dbReference type="Proteomes" id="UP000009102">
    <property type="component" value="Chromosome"/>
</dbReference>
<reference evidence="2 3" key="1">
    <citation type="submission" date="2009-10" db="EMBL/GenBank/DDBJ databases">
        <title>Complete sequence of Halothiobacillus neapolitanus c2.</title>
        <authorList>
            <consortium name="US DOE Joint Genome Institute"/>
            <person name="Lucas S."/>
            <person name="Copeland A."/>
            <person name="Lapidus A."/>
            <person name="Glavina del Rio T."/>
            <person name="Tice H."/>
            <person name="Bruce D."/>
            <person name="Goodwin L."/>
            <person name="Pitluck S."/>
            <person name="Davenport K."/>
            <person name="Brettin T."/>
            <person name="Detter J.C."/>
            <person name="Han C."/>
            <person name="Tapia R."/>
            <person name="Larimer F."/>
            <person name="Land M."/>
            <person name="Hauser L."/>
            <person name="Kyrpides N."/>
            <person name="Mikhailova N."/>
            <person name="Kerfeld C."/>
            <person name="Cannon G."/>
            <person name="Heinhort S."/>
        </authorList>
    </citation>
    <scope>NUCLEOTIDE SEQUENCE [LARGE SCALE GENOMIC DNA]</scope>
    <source>
        <strain evidence="3">ATCC 23641 / c2</strain>
    </source>
</reference>
<gene>
    <name evidence="2" type="ordered locus">Hneap_2082</name>
</gene>
<feature type="chain" id="PRO_5003010693" description="Proline rich signal peptide protein" evidence="1">
    <location>
        <begin position="39"/>
        <end position="210"/>
    </location>
</feature>
<dbReference type="InterPro" id="IPR025500">
    <property type="entry name" value="DUF4390"/>
</dbReference>
<sequence length="210" mass="23666">MLCWKKTDQAADRSRAAASALSVFLLLALVLLCAQAHASSANIQRAHAEIREGVVYLDVDIKLVLDKEMVDAMRNAIPINLSMISVIESPRDWWLPNEIASDQRRYRLEFHALSKTWLLTDTLEHEARSFSTLDGALHSLERIRAWPVTTAKHLEGRGPLVGRVRMVLDVNKLPLPLRFPALFDSRWSLNSAWFSWTVPTVGAADRGDDL</sequence>
<accession>D0KVS0</accession>
<name>D0KVS0_HALNC</name>
<feature type="signal peptide" evidence="1">
    <location>
        <begin position="1"/>
        <end position="38"/>
    </location>
</feature>
<evidence type="ECO:0000256" key="1">
    <source>
        <dbReference type="SAM" id="SignalP"/>
    </source>
</evidence>
<proteinExistence type="predicted"/>
<dbReference type="KEGG" id="hna:Hneap_2082"/>
<dbReference type="AlphaFoldDB" id="D0KVS0"/>
<organism evidence="2 3">
    <name type="scientific">Halothiobacillus neapolitanus (strain ATCC 23641 / DSM 15147 / CIP 104769 / NCIMB 8539 / c2)</name>
    <name type="common">Thiobacillus neapolitanus</name>
    <dbReference type="NCBI Taxonomy" id="555778"/>
    <lineage>
        <taxon>Bacteria</taxon>
        <taxon>Pseudomonadati</taxon>
        <taxon>Pseudomonadota</taxon>
        <taxon>Gammaproteobacteria</taxon>
        <taxon>Chromatiales</taxon>
        <taxon>Halothiobacillaceae</taxon>
        <taxon>Halothiobacillus</taxon>
    </lineage>
</organism>
<dbReference type="STRING" id="555778.Hneap_2082"/>